<name>A0A4R5D1L4_9FLAO</name>
<reference evidence="2 3" key="1">
    <citation type="submission" date="2019-03" db="EMBL/GenBank/DDBJ databases">
        <title>Flavobacterium LB-D12 sp. nov., isolated from arctic soil.</title>
        <authorList>
            <person name="Chaudhary D.K."/>
        </authorList>
    </citation>
    <scope>NUCLEOTIDE SEQUENCE [LARGE SCALE GENOMIC DNA]</scope>
    <source>
        <strain evidence="2 3">LB-D12</strain>
    </source>
</reference>
<protein>
    <submittedName>
        <fullName evidence="2">Uncharacterized protein</fullName>
    </submittedName>
</protein>
<evidence type="ECO:0000256" key="1">
    <source>
        <dbReference type="SAM" id="Phobius"/>
    </source>
</evidence>
<evidence type="ECO:0000313" key="2">
    <source>
        <dbReference type="EMBL" id="TDE06996.1"/>
    </source>
</evidence>
<keyword evidence="1" id="KW-0472">Membrane</keyword>
<dbReference type="AlphaFoldDB" id="A0A4R5D1L4"/>
<feature type="transmembrane region" description="Helical" evidence="1">
    <location>
        <begin position="40"/>
        <end position="58"/>
    </location>
</feature>
<accession>A0A4R5D1L4</accession>
<dbReference type="EMBL" id="SMFN01000003">
    <property type="protein sequence ID" value="TDE06996.1"/>
    <property type="molecule type" value="Genomic_DNA"/>
</dbReference>
<proteinExistence type="predicted"/>
<comment type="caution">
    <text evidence="2">The sequence shown here is derived from an EMBL/GenBank/DDBJ whole genome shotgun (WGS) entry which is preliminary data.</text>
</comment>
<keyword evidence="1" id="KW-1133">Transmembrane helix</keyword>
<dbReference type="Proteomes" id="UP000294644">
    <property type="component" value="Unassembled WGS sequence"/>
</dbReference>
<keyword evidence="1" id="KW-0812">Transmembrane</keyword>
<evidence type="ECO:0000313" key="3">
    <source>
        <dbReference type="Proteomes" id="UP000294644"/>
    </source>
</evidence>
<sequence length="73" mass="8563">MKELFGLESFRRMLLNLFFLGLSFGVIFGIYLFSPENFRFYFLIPIIPALFLISRGLYSNVPLFMVDLKSITK</sequence>
<feature type="transmembrane region" description="Helical" evidence="1">
    <location>
        <begin position="12"/>
        <end position="34"/>
    </location>
</feature>
<gene>
    <name evidence="2" type="ORF">E0F91_04125</name>
</gene>
<organism evidence="2 3">
    <name type="scientific">Flavobacterium sandaracinum</name>
    <dbReference type="NCBI Taxonomy" id="2541733"/>
    <lineage>
        <taxon>Bacteria</taxon>
        <taxon>Pseudomonadati</taxon>
        <taxon>Bacteroidota</taxon>
        <taxon>Flavobacteriia</taxon>
        <taxon>Flavobacteriales</taxon>
        <taxon>Flavobacteriaceae</taxon>
        <taxon>Flavobacterium</taxon>
    </lineage>
</organism>
<keyword evidence="3" id="KW-1185">Reference proteome</keyword>
<dbReference type="RefSeq" id="WP_132065088.1">
    <property type="nucleotide sequence ID" value="NZ_SMFN01000003.1"/>
</dbReference>